<evidence type="ECO:0000313" key="4">
    <source>
        <dbReference type="Proteomes" id="UP000193642"/>
    </source>
</evidence>
<dbReference type="EMBL" id="MCGO01000020">
    <property type="protein sequence ID" value="ORY45144.1"/>
    <property type="molecule type" value="Genomic_DNA"/>
</dbReference>
<feature type="region of interest" description="Disordered" evidence="1">
    <location>
        <begin position="48"/>
        <end position="84"/>
    </location>
</feature>
<dbReference type="AlphaFoldDB" id="A0A1Y2CEA9"/>
<organism evidence="3 4">
    <name type="scientific">Rhizoclosmatium globosum</name>
    <dbReference type="NCBI Taxonomy" id="329046"/>
    <lineage>
        <taxon>Eukaryota</taxon>
        <taxon>Fungi</taxon>
        <taxon>Fungi incertae sedis</taxon>
        <taxon>Chytridiomycota</taxon>
        <taxon>Chytridiomycota incertae sedis</taxon>
        <taxon>Chytridiomycetes</taxon>
        <taxon>Chytridiales</taxon>
        <taxon>Chytriomycetaceae</taxon>
        <taxon>Rhizoclosmatium</taxon>
    </lineage>
</organism>
<feature type="compositionally biased region" description="Polar residues" evidence="1">
    <location>
        <begin position="66"/>
        <end position="84"/>
    </location>
</feature>
<reference evidence="3 4" key="1">
    <citation type="submission" date="2016-07" db="EMBL/GenBank/DDBJ databases">
        <title>Pervasive Adenine N6-methylation of Active Genes in Fungi.</title>
        <authorList>
            <consortium name="DOE Joint Genome Institute"/>
            <person name="Mondo S.J."/>
            <person name="Dannebaum R.O."/>
            <person name="Kuo R.C."/>
            <person name="Labutti K."/>
            <person name="Haridas S."/>
            <person name="Kuo A."/>
            <person name="Salamov A."/>
            <person name="Ahrendt S.R."/>
            <person name="Lipzen A."/>
            <person name="Sullivan W."/>
            <person name="Andreopoulos W.B."/>
            <person name="Clum A."/>
            <person name="Lindquist E."/>
            <person name="Daum C."/>
            <person name="Ramamoorthy G.K."/>
            <person name="Gryganskyi A."/>
            <person name="Culley D."/>
            <person name="Magnuson J.K."/>
            <person name="James T.Y."/>
            <person name="O'Malley M.A."/>
            <person name="Stajich J.E."/>
            <person name="Spatafora J.W."/>
            <person name="Visel A."/>
            <person name="Grigoriev I.V."/>
        </authorList>
    </citation>
    <scope>NUCLEOTIDE SEQUENCE [LARGE SCALE GENOMIC DNA]</scope>
    <source>
        <strain evidence="3 4">JEL800</strain>
    </source>
</reference>
<dbReference type="Proteomes" id="UP000193642">
    <property type="component" value="Unassembled WGS sequence"/>
</dbReference>
<keyword evidence="4" id="KW-1185">Reference proteome</keyword>
<feature type="chain" id="PRO_5012169248" evidence="2">
    <location>
        <begin position="22"/>
        <end position="84"/>
    </location>
</feature>
<comment type="caution">
    <text evidence="3">The sequence shown here is derived from an EMBL/GenBank/DDBJ whole genome shotgun (WGS) entry which is preliminary data.</text>
</comment>
<gene>
    <name evidence="3" type="ORF">BCR33DRAFT_194053</name>
</gene>
<proteinExistence type="predicted"/>
<protein>
    <submittedName>
        <fullName evidence="3">Uncharacterized protein</fullName>
    </submittedName>
</protein>
<name>A0A1Y2CEA9_9FUNG</name>
<keyword evidence="2" id="KW-0732">Signal</keyword>
<evidence type="ECO:0000313" key="3">
    <source>
        <dbReference type="EMBL" id="ORY45144.1"/>
    </source>
</evidence>
<evidence type="ECO:0000256" key="1">
    <source>
        <dbReference type="SAM" id="MobiDB-lite"/>
    </source>
</evidence>
<evidence type="ECO:0000256" key="2">
    <source>
        <dbReference type="SAM" id="SignalP"/>
    </source>
</evidence>
<feature type="signal peptide" evidence="2">
    <location>
        <begin position="1"/>
        <end position="21"/>
    </location>
</feature>
<accession>A0A1Y2CEA9</accession>
<feature type="compositionally biased region" description="Basic and acidic residues" evidence="1">
    <location>
        <begin position="53"/>
        <end position="65"/>
    </location>
</feature>
<sequence length="84" mass="9263">MSSRAVFALLTLFIVLDVLDTSNAPATLPLPEVLSSVKAKADLIQQSSFNSSLHRDSEQPHRQEFTTKTQLPSSKANTLQHPFI</sequence>